<dbReference type="AlphaFoldDB" id="D5EQM0"/>
<dbReference type="Proteomes" id="UP000000925">
    <property type="component" value="Chromosome"/>
</dbReference>
<sequence>MMRTQASVINPVGLTTFAEPFNQTSDHRLHGNQPRSEDSAGIDRSRIRAFRVIRGLKRTACGGQLVPELPEK</sequence>
<gene>
    <name evidence="2" type="ordered locus">Caka_2821</name>
</gene>
<dbReference type="HOGENOM" id="CLU_2715499_0_0_0"/>
<feature type="region of interest" description="Disordered" evidence="1">
    <location>
        <begin position="1"/>
        <end position="44"/>
    </location>
</feature>
<proteinExistence type="predicted"/>
<feature type="compositionally biased region" description="Basic and acidic residues" evidence="1">
    <location>
        <begin position="25"/>
        <end position="44"/>
    </location>
</feature>
<organism evidence="2 3">
    <name type="scientific">Coraliomargarita akajimensis (strain DSM 45221 / IAM 15411 / JCM 23193 / KCTC 12865 / 04OKA010-24)</name>
    <dbReference type="NCBI Taxonomy" id="583355"/>
    <lineage>
        <taxon>Bacteria</taxon>
        <taxon>Pseudomonadati</taxon>
        <taxon>Verrucomicrobiota</taxon>
        <taxon>Opitutia</taxon>
        <taxon>Puniceicoccales</taxon>
        <taxon>Coraliomargaritaceae</taxon>
        <taxon>Coraliomargarita</taxon>
    </lineage>
</organism>
<dbReference type="EMBL" id="CP001998">
    <property type="protein sequence ID" value="ADE55834.1"/>
    <property type="molecule type" value="Genomic_DNA"/>
</dbReference>
<protein>
    <submittedName>
        <fullName evidence="2">Uncharacterized protein</fullName>
    </submittedName>
</protein>
<keyword evidence="3" id="KW-1185">Reference proteome</keyword>
<dbReference type="KEGG" id="caa:Caka_2821"/>
<reference evidence="2 3" key="1">
    <citation type="journal article" date="2010" name="Stand. Genomic Sci.">
        <title>Complete genome sequence of Coraliomargarita akajimensis type strain (04OKA010-24).</title>
        <authorList>
            <person name="Mavromatis K."/>
            <person name="Abt B."/>
            <person name="Brambilla E."/>
            <person name="Lapidus A."/>
            <person name="Copeland A."/>
            <person name="Deshpande S."/>
            <person name="Nolan M."/>
            <person name="Lucas S."/>
            <person name="Tice H."/>
            <person name="Cheng J.F."/>
            <person name="Han C."/>
            <person name="Detter J.C."/>
            <person name="Woyke T."/>
            <person name="Goodwin L."/>
            <person name="Pitluck S."/>
            <person name="Held B."/>
            <person name="Brettin T."/>
            <person name="Tapia R."/>
            <person name="Ivanova N."/>
            <person name="Mikhailova N."/>
            <person name="Pati A."/>
            <person name="Liolios K."/>
            <person name="Chen A."/>
            <person name="Palaniappan K."/>
            <person name="Land M."/>
            <person name="Hauser L."/>
            <person name="Chang Y.J."/>
            <person name="Jeffries C.D."/>
            <person name="Rohde M."/>
            <person name="Goker M."/>
            <person name="Bristow J."/>
            <person name="Eisen J.A."/>
            <person name="Markowitz V."/>
            <person name="Hugenholtz P."/>
            <person name="Klenk H.P."/>
            <person name="Kyrpides N.C."/>
        </authorList>
    </citation>
    <scope>NUCLEOTIDE SEQUENCE [LARGE SCALE GENOMIC DNA]</scope>
    <source>
        <strain evidence="3">DSM 45221 / IAM 15411 / JCM 23193 / KCTC 12865</strain>
    </source>
</reference>
<accession>D5EQM0</accession>
<evidence type="ECO:0000313" key="3">
    <source>
        <dbReference type="Proteomes" id="UP000000925"/>
    </source>
</evidence>
<evidence type="ECO:0000313" key="2">
    <source>
        <dbReference type="EMBL" id="ADE55834.1"/>
    </source>
</evidence>
<name>D5EQM0_CORAD</name>
<evidence type="ECO:0000256" key="1">
    <source>
        <dbReference type="SAM" id="MobiDB-lite"/>
    </source>
</evidence>